<comment type="caution">
    <text evidence="1">The sequence shown here is derived from an EMBL/GenBank/DDBJ whole genome shotgun (WGS) entry which is preliminary data.</text>
</comment>
<evidence type="ECO:0000313" key="2">
    <source>
        <dbReference type="Proteomes" id="UP001219518"/>
    </source>
</evidence>
<accession>A0AAE1LGZ1</accession>
<dbReference type="AlphaFoldDB" id="A0AAE1LGZ1"/>
<protein>
    <submittedName>
        <fullName evidence="1">Phenylalanine--tRNA ligase beta subunit</fullName>
    </submittedName>
</protein>
<reference evidence="1" key="1">
    <citation type="submission" date="2021-07" db="EMBL/GenBank/DDBJ databases">
        <authorList>
            <person name="Catto M.A."/>
            <person name="Jacobson A."/>
            <person name="Kennedy G."/>
            <person name="Labadie P."/>
            <person name="Hunt B.G."/>
            <person name="Srinivasan R."/>
        </authorList>
    </citation>
    <scope>NUCLEOTIDE SEQUENCE</scope>
    <source>
        <strain evidence="1">PL_HMW_Pooled</strain>
        <tissue evidence="1">Head</tissue>
    </source>
</reference>
<evidence type="ECO:0000313" key="1">
    <source>
        <dbReference type="EMBL" id="KAK3918349.1"/>
    </source>
</evidence>
<organism evidence="1 2">
    <name type="scientific">Frankliniella fusca</name>
    <dbReference type="NCBI Taxonomy" id="407009"/>
    <lineage>
        <taxon>Eukaryota</taxon>
        <taxon>Metazoa</taxon>
        <taxon>Ecdysozoa</taxon>
        <taxon>Arthropoda</taxon>
        <taxon>Hexapoda</taxon>
        <taxon>Insecta</taxon>
        <taxon>Pterygota</taxon>
        <taxon>Neoptera</taxon>
        <taxon>Paraneoptera</taxon>
        <taxon>Thysanoptera</taxon>
        <taxon>Terebrantia</taxon>
        <taxon>Thripoidea</taxon>
        <taxon>Thripidae</taxon>
        <taxon>Frankliniella</taxon>
    </lineage>
</organism>
<proteinExistence type="predicted"/>
<sequence>MRIVTTIINYKNIKSKIHLILVLVKYMPLSWDYTAIDVNVEMQQILKGINLRNIKSIGMSNIFEDK</sequence>
<dbReference type="EMBL" id="JAHWGI010000935">
    <property type="protein sequence ID" value="KAK3918349.1"/>
    <property type="molecule type" value="Genomic_DNA"/>
</dbReference>
<dbReference type="GO" id="GO:0016874">
    <property type="term" value="F:ligase activity"/>
    <property type="evidence" value="ECO:0007669"/>
    <property type="project" value="UniProtKB-KW"/>
</dbReference>
<keyword evidence="2" id="KW-1185">Reference proteome</keyword>
<gene>
    <name evidence="1" type="ORF">KUF71_000921</name>
</gene>
<name>A0AAE1LGZ1_9NEOP</name>
<keyword evidence="1" id="KW-0436">Ligase</keyword>
<reference evidence="1" key="2">
    <citation type="journal article" date="2023" name="BMC Genomics">
        <title>Pest status, molecular evolution, and epigenetic factors derived from the genome assembly of Frankliniella fusca, a thysanopteran phytovirus vector.</title>
        <authorList>
            <person name="Catto M.A."/>
            <person name="Labadie P.E."/>
            <person name="Jacobson A.L."/>
            <person name="Kennedy G.G."/>
            <person name="Srinivasan R."/>
            <person name="Hunt B.G."/>
        </authorList>
    </citation>
    <scope>NUCLEOTIDE SEQUENCE</scope>
    <source>
        <strain evidence="1">PL_HMW_Pooled</strain>
    </source>
</reference>
<dbReference type="Proteomes" id="UP001219518">
    <property type="component" value="Unassembled WGS sequence"/>
</dbReference>